<gene>
    <name evidence="1" type="ORF">LOK49_LG12G00310</name>
</gene>
<protein>
    <submittedName>
        <fullName evidence="1">Ribonucleoside-diphosphate reductase small chain A</fullName>
    </submittedName>
</protein>
<comment type="caution">
    <text evidence="1">The sequence shown here is derived from an EMBL/GenBank/DDBJ whole genome shotgun (WGS) entry which is preliminary data.</text>
</comment>
<evidence type="ECO:0000313" key="2">
    <source>
        <dbReference type="Proteomes" id="UP001060215"/>
    </source>
</evidence>
<feature type="non-terminal residue" evidence="1">
    <location>
        <position position="106"/>
    </location>
</feature>
<keyword evidence="2" id="KW-1185">Reference proteome</keyword>
<proteinExistence type="predicted"/>
<organism evidence="1 2">
    <name type="scientific">Camellia lanceoleosa</name>
    <dbReference type="NCBI Taxonomy" id="1840588"/>
    <lineage>
        <taxon>Eukaryota</taxon>
        <taxon>Viridiplantae</taxon>
        <taxon>Streptophyta</taxon>
        <taxon>Embryophyta</taxon>
        <taxon>Tracheophyta</taxon>
        <taxon>Spermatophyta</taxon>
        <taxon>Magnoliopsida</taxon>
        <taxon>eudicotyledons</taxon>
        <taxon>Gunneridae</taxon>
        <taxon>Pentapetalae</taxon>
        <taxon>asterids</taxon>
        <taxon>Ericales</taxon>
        <taxon>Theaceae</taxon>
        <taxon>Camellia</taxon>
    </lineage>
</organism>
<dbReference type="EMBL" id="CM045770">
    <property type="protein sequence ID" value="KAI7992568.1"/>
    <property type="molecule type" value="Genomic_DNA"/>
</dbReference>
<dbReference type="Proteomes" id="UP001060215">
    <property type="component" value="Chromosome 13"/>
</dbReference>
<reference evidence="1 2" key="1">
    <citation type="journal article" date="2022" name="Plant J.">
        <title>Chromosome-level genome of Camellia lanceoleosa provides a valuable resource for understanding genome evolution and self-incompatibility.</title>
        <authorList>
            <person name="Gong W."/>
            <person name="Xiao S."/>
            <person name="Wang L."/>
            <person name="Liao Z."/>
            <person name="Chang Y."/>
            <person name="Mo W."/>
            <person name="Hu G."/>
            <person name="Li W."/>
            <person name="Zhao G."/>
            <person name="Zhu H."/>
            <person name="Hu X."/>
            <person name="Ji K."/>
            <person name="Xiang X."/>
            <person name="Song Q."/>
            <person name="Yuan D."/>
            <person name="Jin S."/>
            <person name="Zhang L."/>
        </authorList>
    </citation>
    <scope>NUCLEOTIDE SEQUENCE [LARGE SCALE GENOMIC DNA]</scope>
    <source>
        <strain evidence="1">SQ_2022a</strain>
    </source>
</reference>
<sequence>MSDLLETYIRDSREKHRLFNAIENIPCVAQKAKWALDWIQRYYSILILSNFNILLTPHTKHQANTSIFNHWLCNRAIQMQKIKRIVIENIAIPSEYFSRTSNSRSQ</sequence>
<evidence type="ECO:0000313" key="1">
    <source>
        <dbReference type="EMBL" id="KAI7992568.1"/>
    </source>
</evidence>
<name>A0ACC0FVZ6_9ERIC</name>
<accession>A0ACC0FVZ6</accession>